<comment type="caution">
    <text evidence="1">The sequence shown here is derived from an EMBL/GenBank/DDBJ whole genome shotgun (WGS) entry which is preliminary data.</text>
</comment>
<evidence type="ECO:0000313" key="2">
    <source>
        <dbReference type="Proteomes" id="UP000186817"/>
    </source>
</evidence>
<dbReference type="InterPro" id="IPR027417">
    <property type="entry name" value="P-loop_NTPase"/>
</dbReference>
<evidence type="ECO:0000313" key="1">
    <source>
        <dbReference type="EMBL" id="OLP74098.1"/>
    </source>
</evidence>
<accession>A0A1Q9BTT4</accession>
<dbReference type="OrthoDB" id="4865934at2759"/>
<protein>
    <submittedName>
        <fullName evidence="1">Metal resistance protein YCF1</fullName>
    </submittedName>
</protein>
<sequence>MLSRPGGSTISGGQRARVSRLARAAYRALVELQQRQSPLVLLDDPFCALDKEVAKQVCRSLLSPTNGLL</sequence>
<gene>
    <name evidence="1" type="primary">YCF1</name>
    <name evidence="1" type="ORF">AK812_SmicGene46464</name>
</gene>
<organism evidence="1 2">
    <name type="scientific">Symbiodinium microadriaticum</name>
    <name type="common">Dinoflagellate</name>
    <name type="synonym">Zooxanthella microadriatica</name>
    <dbReference type="NCBI Taxonomy" id="2951"/>
    <lineage>
        <taxon>Eukaryota</taxon>
        <taxon>Sar</taxon>
        <taxon>Alveolata</taxon>
        <taxon>Dinophyceae</taxon>
        <taxon>Suessiales</taxon>
        <taxon>Symbiodiniaceae</taxon>
        <taxon>Symbiodinium</taxon>
    </lineage>
</organism>
<feature type="non-terminal residue" evidence="1">
    <location>
        <position position="69"/>
    </location>
</feature>
<name>A0A1Q9BTT4_SYMMI</name>
<dbReference type="Gene3D" id="3.40.50.300">
    <property type="entry name" value="P-loop containing nucleotide triphosphate hydrolases"/>
    <property type="match status" value="1"/>
</dbReference>
<reference evidence="1 2" key="1">
    <citation type="submission" date="2016-02" db="EMBL/GenBank/DDBJ databases">
        <title>Genome analysis of coral dinoflagellate symbionts highlights evolutionary adaptations to a symbiotic lifestyle.</title>
        <authorList>
            <person name="Aranda M."/>
            <person name="Li Y."/>
            <person name="Liew Y.J."/>
            <person name="Baumgarten S."/>
            <person name="Simakov O."/>
            <person name="Wilson M."/>
            <person name="Piel J."/>
            <person name="Ashoor H."/>
            <person name="Bougouffa S."/>
            <person name="Bajic V.B."/>
            <person name="Ryu T."/>
            <person name="Ravasi T."/>
            <person name="Bayer T."/>
            <person name="Micklem G."/>
            <person name="Kim H."/>
            <person name="Bhak J."/>
            <person name="Lajeunesse T.C."/>
            <person name="Voolstra C.R."/>
        </authorList>
    </citation>
    <scope>NUCLEOTIDE SEQUENCE [LARGE SCALE GENOMIC DNA]</scope>
    <source>
        <strain evidence="1 2">CCMP2467</strain>
    </source>
</reference>
<dbReference type="EMBL" id="LSRX01004264">
    <property type="protein sequence ID" value="OLP74098.1"/>
    <property type="molecule type" value="Genomic_DNA"/>
</dbReference>
<dbReference type="Proteomes" id="UP000186817">
    <property type="component" value="Unassembled WGS sequence"/>
</dbReference>
<proteinExistence type="predicted"/>
<dbReference type="AlphaFoldDB" id="A0A1Q9BTT4"/>
<keyword evidence="2" id="KW-1185">Reference proteome</keyword>
<dbReference type="SUPFAM" id="SSF52540">
    <property type="entry name" value="P-loop containing nucleoside triphosphate hydrolases"/>
    <property type="match status" value="1"/>
</dbReference>